<dbReference type="SUPFAM" id="SSF51905">
    <property type="entry name" value="FAD/NAD(P)-binding domain"/>
    <property type="match status" value="1"/>
</dbReference>
<gene>
    <name evidence="6" type="ORF">L207DRAFT_440954</name>
</gene>
<feature type="domain" description="FAD-binding" evidence="5">
    <location>
        <begin position="161"/>
        <end position="367"/>
    </location>
</feature>
<dbReference type="PANTHER" id="PTHR46720:SF3">
    <property type="entry name" value="FAD-BINDING DOMAIN-CONTAINING PROTEIN-RELATED"/>
    <property type="match status" value="1"/>
</dbReference>
<proteinExistence type="predicted"/>
<protein>
    <submittedName>
        <fullName evidence="6">Salicylate 1-hydroxylase-like protein</fullName>
    </submittedName>
</protein>
<feature type="transmembrane region" description="Helical" evidence="4">
    <location>
        <begin position="7"/>
        <end position="26"/>
    </location>
</feature>
<keyword evidence="3" id="KW-0560">Oxidoreductase</keyword>
<evidence type="ECO:0000256" key="3">
    <source>
        <dbReference type="ARBA" id="ARBA00023002"/>
    </source>
</evidence>
<evidence type="ECO:0000256" key="2">
    <source>
        <dbReference type="ARBA" id="ARBA00022827"/>
    </source>
</evidence>
<keyword evidence="4" id="KW-0472">Membrane</keyword>
<dbReference type="Gene3D" id="3.50.50.60">
    <property type="entry name" value="FAD/NAD(P)-binding domain"/>
    <property type="match status" value="1"/>
</dbReference>
<keyword evidence="7" id="KW-1185">Reference proteome</keyword>
<evidence type="ECO:0000313" key="6">
    <source>
        <dbReference type="EMBL" id="PMD32073.1"/>
    </source>
</evidence>
<sequence>MAQQRPFHVAVCGGGIGGLCLTIGLLRRNIACTLYEAAPAFAEIGAGVSFGPNAVRAMELIDPEIAKGFEKCVTLNGWPEKKETWFDFRIGKTHSEDEKDSVAVDTYVANVKSGEWGQTSVHRAHFLDELVKLIPKNVPKFGKRLNEISMAGEKVLLKFEDGTKAEADAIIGCDGIKSRTRKILLGEDHFAANAVFSGKYAYRGLIPMNIVVNALGDELARNSQIYMGPQGHVLTFPIEKGKTMNVVAFKTKLDGKWEDQKWVLPSTKEDVLKDFLGWGGTLLESTDIWALFDHPPAPTYYEGRLCLLGDAAHASTPHQGAGAGQAIEDALILSDLLGQITSSANIEQAFRAYDTTRRPRSQLVVTTSREASYIYEMEDKDIGADLNKAKKLLETRCRWIWDENLNLQVMKARDAMATESSL</sequence>
<evidence type="ECO:0000256" key="4">
    <source>
        <dbReference type="SAM" id="Phobius"/>
    </source>
</evidence>
<accession>A0A2J6R0N7</accession>
<keyword evidence="4" id="KW-1133">Transmembrane helix</keyword>
<dbReference type="Proteomes" id="UP000235786">
    <property type="component" value="Unassembled WGS sequence"/>
</dbReference>
<dbReference type="EMBL" id="KZ613960">
    <property type="protein sequence ID" value="PMD32073.1"/>
    <property type="molecule type" value="Genomic_DNA"/>
</dbReference>
<evidence type="ECO:0000256" key="1">
    <source>
        <dbReference type="ARBA" id="ARBA00022630"/>
    </source>
</evidence>
<keyword evidence="4" id="KW-0812">Transmembrane</keyword>
<dbReference type="GO" id="GO:0044550">
    <property type="term" value="P:secondary metabolite biosynthetic process"/>
    <property type="evidence" value="ECO:0007669"/>
    <property type="project" value="TreeGrafter"/>
</dbReference>
<keyword evidence="1" id="KW-0285">Flavoprotein</keyword>
<evidence type="ECO:0000313" key="7">
    <source>
        <dbReference type="Proteomes" id="UP000235786"/>
    </source>
</evidence>
<dbReference type="SUPFAM" id="SSF54373">
    <property type="entry name" value="FAD-linked reductases, C-terminal domain"/>
    <property type="match status" value="1"/>
</dbReference>
<dbReference type="OrthoDB" id="417877at2759"/>
<dbReference type="PANTHER" id="PTHR46720">
    <property type="entry name" value="HYDROXYLASE, PUTATIVE (AFU_ORTHOLOGUE AFUA_3G01460)-RELATED"/>
    <property type="match status" value="1"/>
</dbReference>
<organism evidence="6 7">
    <name type="scientific">Hyaloscypha variabilis (strain UAMH 11265 / GT02V1 / F)</name>
    <name type="common">Meliniomyces variabilis</name>
    <dbReference type="NCBI Taxonomy" id="1149755"/>
    <lineage>
        <taxon>Eukaryota</taxon>
        <taxon>Fungi</taxon>
        <taxon>Dikarya</taxon>
        <taxon>Ascomycota</taxon>
        <taxon>Pezizomycotina</taxon>
        <taxon>Leotiomycetes</taxon>
        <taxon>Helotiales</taxon>
        <taxon>Hyaloscyphaceae</taxon>
        <taxon>Hyaloscypha</taxon>
        <taxon>Hyaloscypha variabilis</taxon>
    </lineage>
</organism>
<dbReference type="PRINTS" id="PR00420">
    <property type="entry name" value="RNGMNOXGNASE"/>
</dbReference>
<dbReference type="InterPro" id="IPR051104">
    <property type="entry name" value="FAD_monoxygenase"/>
</dbReference>
<dbReference type="Pfam" id="PF01494">
    <property type="entry name" value="FAD_binding_3"/>
    <property type="match status" value="1"/>
</dbReference>
<reference evidence="6 7" key="1">
    <citation type="submission" date="2016-04" db="EMBL/GenBank/DDBJ databases">
        <title>A degradative enzymes factory behind the ericoid mycorrhizal symbiosis.</title>
        <authorList>
            <consortium name="DOE Joint Genome Institute"/>
            <person name="Martino E."/>
            <person name="Morin E."/>
            <person name="Grelet G."/>
            <person name="Kuo A."/>
            <person name="Kohler A."/>
            <person name="Daghino S."/>
            <person name="Barry K."/>
            <person name="Choi C."/>
            <person name="Cichocki N."/>
            <person name="Clum A."/>
            <person name="Copeland A."/>
            <person name="Hainaut M."/>
            <person name="Haridas S."/>
            <person name="Labutti K."/>
            <person name="Lindquist E."/>
            <person name="Lipzen A."/>
            <person name="Khouja H.-R."/>
            <person name="Murat C."/>
            <person name="Ohm R."/>
            <person name="Olson A."/>
            <person name="Spatafora J."/>
            <person name="Veneault-Fourrey C."/>
            <person name="Henrissat B."/>
            <person name="Grigoriev I."/>
            <person name="Martin F."/>
            <person name="Perotto S."/>
        </authorList>
    </citation>
    <scope>NUCLEOTIDE SEQUENCE [LARGE SCALE GENOMIC DNA]</scope>
    <source>
        <strain evidence="6 7">F</strain>
    </source>
</reference>
<dbReference type="InterPro" id="IPR036188">
    <property type="entry name" value="FAD/NAD-bd_sf"/>
</dbReference>
<dbReference type="FunFam" id="3.50.50.60:FF:000153">
    <property type="entry name" value="Salicylate hydroxylase, putative"/>
    <property type="match status" value="1"/>
</dbReference>
<dbReference type="InterPro" id="IPR002938">
    <property type="entry name" value="FAD-bd"/>
</dbReference>
<dbReference type="GO" id="GO:0016491">
    <property type="term" value="F:oxidoreductase activity"/>
    <property type="evidence" value="ECO:0007669"/>
    <property type="project" value="UniProtKB-KW"/>
</dbReference>
<dbReference type="STRING" id="1149755.A0A2J6R0N7"/>
<dbReference type="AlphaFoldDB" id="A0A2J6R0N7"/>
<keyword evidence="2" id="KW-0274">FAD</keyword>
<dbReference type="GO" id="GO:0071949">
    <property type="term" value="F:FAD binding"/>
    <property type="evidence" value="ECO:0007669"/>
    <property type="project" value="InterPro"/>
</dbReference>
<name>A0A2J6R0N7_HYAVF</name>
<evidence type="ECO:0000259" key="5">
    <source>
        <dbReference type="Pfam" id="PF01494"/>
    </source>
</evidence>